<evidence type="ECO:0000256" key="5">
    <source>
        <dbReference type="ARBA" id="ARBA00023065"/>
    </source>
</evidence>
<dbReference type="PANTHER" id="PTHR32361:SF9">
    <property type="entry name" value="FERRIC REDUCTASE TRANSMEMBRANE COMPONENT 3-RELATED"/>
    <property type="match status" value="1"/>
</dbReference>
<feature type="signal peptide" evidence="9">
    <location>
        <begin position="1"/>
        <end position="25"/>
    </location>
</feature>
<dbReference type="Proteomes" id="UP000544095">
    <property type="component" value="Unassembled WGS sequence"/>
</dbReference>
<dbReference type="GO" id="GO:0000293">
    <property type="term" value="F:ferric-chelate reductase activity"/>
    <property type="evidence" value="ECO:0007669"/>
    <property type="project" value="TreeGrafter"/>
</dbReference>
<feature type="transmembrane region" description="Helical" evidence="8">
    <location>
        <begin position="176"/>
        <end position="197"/>
    </location>
</feature>
<dbReference type="Gene3D" id="3.40.390.10">
    <property type="entry name" value="Collagenase (Catalytic Domain)"/>
    <property type="match status" value="1"/>
</dbReference>
<dbReference type="SFLD" id="SFLDG01168">
    <property type="entry name" value="Ferric_reductase_subgroup_(FRE"/>
    <property type="match status" value="1"/>
</dbReference>
<feature type="transmembrane region" description="Helical" evidence="8">
    <location>
        <begin position="316"/>
        <end position="338"/>
    </location>
</feature>
<keyword evidence="2" id="KW-0813">Transport</keyword>
<sequence length="1597" mass="176217">MWSSTTMPALAMVLSALSFIPSTSATVPLEGYGRDSYPVPCAQACAYAMPYNLDCPEYAGMTAEEKAAAYPSAECFSNDTSYLTSMAYCIHSYCPKDAKMYKVETFWETLMIYESKSIRWSYPEALAQVNTSSAPKPMSPEETVFNRTISIDAAVFQANLNGVREFKTVARNENKYSILAFMTCVMVPIGFSLLRLLPLPTSFRSKFYGYFIDPPAWGRQHSVATLGIGMVPTRGQALFILYLIGINCLATFEGYPNCSPNGVYPDRHYALMRFIGNRAGAIAFANIPIVILYAGRSSVLLRLTNWSYSTFLLLHRWTATICVVQVALHSLLWLRIMIEGDSYPLVLTYPYWYVGVVGTVLFSALIPFSMLPIRKILYEVFLITHILLTVGALVASWYHIVFLYEDTSGFEIWLIIAFCFWGLERLLRILRISRYGIKKAYVTRIDDKYLRVDIPDVDAKGHCFAYFPTLSWRVWENHPFSIVNCSKGQLDGESVIPSSASHTQSENEGAISPTEASASKEMGGAISNIRQLRAHSNTTKPGITLFVQNLRGMTAKLAKKADTGIAIPVLIESSYGHEDTTRFEPSIEYPNTLVISGGVGIAGVLSCLQASLSMYAKPLGTTKLYWGIKSKGLVDVVKSMIVGGDAGEEKEGGETSNWGHIETHVSVGERMDIKRVLTTELENAIGGTTVVVCGPHGMCDEARFIAGLTAARSMHERAASRLVLSHYMLGDITEEHGHKDIDDAIAMGLDGFVLNVGYPKLDWVPETLSHLYGYADDLVSKGGTFKLALSLDLYATGAWCYDKKLGNDCGGPKEYETVLKSFLGRDSYLRYGPNNFPFITSFSTGNQTDKDFIEWKKTFANEMFFVPGIDDTPGFWESHPAWWQYWGDIIDGASVWESAWPQVHGTNEGDLSKDIKVMGPLQTKGKVFMMPISMLQYKNAYGANLYRRGEMNVVKRMENILSMGSQPDIIQLLTWNDGPESHHFGNLWPEQNTDAQPNQYASPDGSDHTALQSLYSAFIHAWKNGGSMVPAFSKRDEAIPQGALWHKSIFQTTTCAGGDSSVKYFQEPNGTDAGQDALHWALVVPAHAAGFTVNVMSNGKSISSKVLQTGLNYDTVEDGIEEGTQRLVIKNGDTIVAGTDRGRCLALDCHDGIYNFNPVIMPVKATFDNSDCWQVEGEPILDWTGEKVLGTTLGPRDADPSHNHDSAHDSIPFDTFKGCSNSQKEDIVQAWRDVAVILAKIPAFKPGGLLEQRNFGADIAERTSDVNFINGVFANLRKLTTTARVGRKIRASCEDISQRGFAVQSRCSSIKGAAGTIGGYAFDDADGSPGGTIVFCGGFFAPGQEHLAAVQRELDADRTKQKDSIFMTGKFRLMIHELVHLPSVSNNLIGSGKESDVTIKDQYLGADQQTNSNRVYMPEMVEKLARMRTRRYLTPFNADTYAWYTVESFFTAIYGQPPNGELTGRDDEDPTTTSSAAPEPQPTEQPTTYDCKGSGICSLSTFQVKYCDHAINSLIRNDDKNYGDGKALSGNCWGDSTGNGCGVFVTGKGCVMSGNEMWWKYQDLRDDDKGGCGKCGSVHYGDGCRFTVNYQTNCDNR</sequence>
<feature type="transmembrane region" description="Helical" evidence="8">
    <location>
        <begin position="380"/>
        <end position="400"/>
    </location>
</feature>
<dbReference type="InterPro" id="IPR039261">
    <property type="entry name" value="FNR_nucleotide-bd"/>
</dbReference>
<dbReference type="InterPro" id="IPR024079">
    <property type="entry name" value="MetalloPept_cat_dom_sf"/>
</dbReference>
<gene>
    <name evidence="11" type="ORF">FPANT_278</name>
</gene>
<evidence type="ECO:0000256" key="3">
    <source>
        <dbReference type="ARBA" id="ARBA00022692"/>
    </source>
</evidence>
<evidence type="ECO:0000256" key="1">
    <source>
        <dbReference type="ARBA" id="ARBA00004141"/>
    </source>
</evidence>
<feature type="transmembrane region" description="Helical" evidence="8">
    <location>
        <begin position="350"/>
        <end position="368"/>
    </location>
</feature>
<dbReference type="InterPro" id="IPR013130">
    <property type="entry name" value="Fe3_Rdtase_TM_dom"/>
</dbReference>
<feature type="domain" description="Ferric oxidoreductase" evidence="10">
    <location>
        <begin position="279"/>
        <end position="395"/>
    </location>
</feature>
<dbReference type="CDD" id="cd11577">
    <property type="entry name" value="GH71"/>
    <property type="match status" value="1"/>
</dbReference>
<dbReference type="Gene3D" id="3.20.20.80">
    <property type="entry name" value="Glycosidases"/>
    <property type="match status" value="1"/>
</dbReference>
<dbReference type="Pfam" id="PF03659">
    <property type="entry name" value="Glyco_hydro_71"/>
    <property type="match status" value="1"/>
</dbReference>
<name>A0A8H5Q5G7_9HYPO</name>
<evidence type="ECO:0000256" key="7">
    <source>
        <dbReference type="SAM" id="MobiDB-lite"/>
    </source>
</evidence>
<proteinExistence type="predicted"/>
<dbReference type="InterPro" id="IPR029167">
    <property type="entry name" value="Mug117"/>
</dbReference>
<evidence type="ECO:0000256" key="2">
    <source>
        <dbReference type="ARBA" id="ARBA00022448"/>
    </source>
</evidence>
<comment type="subcellular location">
    <subcellularLocation>
        <location evidence="1">Membrane</location>
        <topology evidence="1">Multi-pass membrane protein</topology>
    </subcellularLocation>
</comment>
<keyword evidence="6 8" id="KW-0472">Membrane</keyword>
<dbReference type="GO" id="GO:0006826">
    <property type="term" value="P:iron ion transport"/>
    <property type="evidence" value="ECO:0007669"/>
    <property type="project" value="TreeGrafter"/>
</dbReference>
<accession>A0A8H5Q5G7</accession>
<dbReference type="GO" id="GO:0006879">
    <property type="term" value="P:intracellular iron ion homeostasis"/>
    <property type="evidence" value="ECO:0007669"/>
    <property type="project" value="TreeGrafter"/>
</dbReference>
<evidence type="ECO:0000313" key="12">
    <source>
        <dbReference type="Proteomes" id="UP000544095"/>
    </source>
</evidence>
<feature type="compositionally biased region" description="Polar residues" evidence="7">
    <location>
        <begin position="496"/>
        <end position="507"/>
    </location>
</feature>
<feature type="region of interest" description="Disordered" evidence="7">
    <location>
        <begin position="1457"/>
        <end position="1489"/>
    </location>
</feature>
<dbReference type="Pfam" id="PF01794">
    <property type="entry name" value="Ferric_reduct"/>
    <property type="match status" value="1"/>
</dbReference>
<evidence type="ECO:0000256" key="8">
    <source>
        <dbReference type="SAM" id="Phobius"/>
    </source>
</evidence>
<dbReference type="GO" id="GO:0008237">
    <property type="term" value="F:metallopeptidase activity"/>
    <property type="evidence" value="ECO:0007669"/>
    <property type="project" value="InterPro"/>
</dbReference>
<evidence type="ECO:0000256" key="4">
    <source>
        <dbReference type="ARBA" id="ARBA00022989"/>
    </source>
</evidence>
<dbReference type="Gene3D" id="3.40.50.80">
    <property type="entry name" value="Nucleotide-binding domain of ferredoxin-NADP reductase (FNR) module"/>
    <property type="match status" value="1"/>
</dbReference>
<dbReference type="InterPro" id="IPR005197">
    <property type="entry name" value="Glyco_hydro_71"/>
</dbReference>
<dbReference type="CDD" id="cd06186">
    <property type="entry name" value="NOX_Duox_like_FAD_NADP"/>
    <property type="match status" value="1"/>
</dbReference>
<reference evidence="11 12" key="1">
    <citation type="submission" date="2020-05" db="EMBL/GenBank/DDBJ databases">
        <title>Identification and distribution of gene clusters putatively required for synthesis of sphingolipid metabolism inhibitors in phylogenetically diverse species of the filamentous fungus Fusarium.</title>
        <authorList>
            <person name="Kim H.-S."/>
            <person name="Busman M."/>
            <person name="Brown D.W."/>
            <person name="Divon H."/>
            <person name="Uhlig S."/>
            <person name="Proctor R.H."/>
        </authorList>
    </citation>
    <scope>NUCLEOTIDE SEQUENCE [LARGE SCALE GENOMIC DNA]</scope>
    <source>
        <strain evidence="11 12">NRRL 25211</strain>
    </source>
</reference>
<feature type="chain" id="PRO_5034076525" evidence="9">
    <location>
        <begin position="26"/>
        <end position="1597"/>
    </location>
</feature>
<dbReference type="PANTHER" id="PTHR32361">
    <property type="entry name" value="FERRIC/CUPRIC REDUCTASE TRANSMEMBRANE COMPONENT"/>
    <property type="match status" value="1"/>
</dbReference>
<dbReference type="SUPFAM" id="SSF52343">
    <property type="entry name" value="Ferredoxin reductase-like, C-terminal NADP-linked domain"/>
    <property type="match status" value="1"/>
</dbReference>
<keyword evidence="5" id="KW-0406">Ion transport</keyword>
<keyword evidence="9" id="KW-0732">Signal</keyword>
<dbReference type="InterPro" id="IPR051410">
    <property type="entry name" value="Ferric/Cupric_Reductase"/>
</dbReference>
<keyword evidence="3 8" id="KW-0812">Transmembrane</keyword>
<dbReference type="GO" id="GO:0051118">
    <property type="term" value="F:glucan endo-1,3-alpha-glucosidase activity"/>
    <property type="evidence" value="ECO:0007669"/>
    <property type="project" value="InterPro"/>
</dbReference>
<dbReference type="Pfam" id="PF15474">
    <property type="entry name" value="MU117"/>
    <property type="match status" value="1"/>
</dbReference>
<keyword evidence="12" id="KW-1185">Reference proteome</keyword>
<comment type="caution">
    <text evidence="11">The sequence shown here is derived from an EMBL/GenBank/DDBJ whole genome shotgun (WGS) entry which is preliminary data.</text>
</comment>
<protein>
    <submittedName>
        <fullName evidence="11">Ferric reductase Fre2p</fullName>
    </submittedName>
</protein>
<dbReference type="GO" id="GO:0005886">
    <property type="term" value="C:plasma membrane"/>
    <property type="evidence" value="ECO:0007669"/>
    <property type="project" value="TreeGrafter"/>
</dbReference>
<evidence type="ECO:0000256" key="6">
    <source>
        <dbReference type="ARBA" id="ARBA00023136"/>
    </source>
</evidence>
<dbReference type="EMBL" id="JAAOAR010000017">
    <property type="protein sequence ID" value="KAF5609012.1"/>
    <property type="molecule type" value="Genomic_DNA"/>
</dbReference>
<keyword evidence="4 8" id="KW-1133">Transmembrane helix</keyword>
<feature type="compositionally biased region" description="Polar residues" evidence="7">
    <location>
        <begin position="989"/>
        <end position="1001"/>
    </location>
</feature>
<feature type="region of interest" description="Disordered" evidence="7">
    <location>
        <begin position="495"/>
        <end position="518"/>
    </location>
</feature>
<evidence type="ECO:0000259" key="10">
    <source>
        <dbReference type="Pfam" id="PF01794"/>
    </source>
</evidence>
<dbReference type="GO" id="GO:0015677">
    <property type="term" value="P:copper ion import"/>
    <property type="evidence" value="ECO:0007669"/>
    <property type="project" value="TreeGrafter"/>
</dbReference>
<evidence type="ECO:0000313" key="11">
    <source>
        <dbReference type="EMBL" id="KAF5609012.1"/>
    </source>
</evidence>
<feature type="transmembrane region" description="Helical" evidence="8">
    <location>
        <begin position="275"/>
        <end position="295"/>
    </location>
</feature>
<feature type="transmembrane region" description="Helical" evidence="8">
    <location>
        <begin position="592"/>
        <end position="615"/>
    </location>
</feature>
<feature type="region of interest" description="Disordered" evidence="7">
    <location>
        <begin position="988"/>
        <end position="1007"/>
    </location>
</feature>
<evidence type="ECO:0000256" key="9">
    <source>
        <dbReference type="SAM" id="SignalP"/>
    </source>
</evidence>
<dbReference type="SFLD" id="SFLDS00052">
    <property type="entry name" value="Ferric_Reductase_Domain"/>
    <property type="match status" value="1"/>
</dbReference>
<organism evidence="11 12">
    <name type="scientific">Fusarium pseudoanthophilum</name>
    <dbReference type="NCBI Taxonomy" id="48495"/>
    <lineage>
        <taxon>Eukaryota</taxon>
        <taxon>Fungi</taxon>
        <taxon>Dikarya</taxon>
        <taxon>Ascomycota</taxon>
        <taxon>Pezizomycotina</taxon>
        <taxon>Sordariomycetes</taxon>
        <taxon>Hypocreomycetidae</taxon>
        <taxon>Hypocreales</taxon>
        <taxon>Nectriaceae</taxon>
        <taxon>Fusarium</taxon>
        <taxon>Fusarium fujikuroi species complex</taxon>
    </lineage>
</organism>
<feature type="transmembrane region" description="Helical" evidence="8">
    <location>
        <begin position="412"/>
        <end position="430"/>
    </location>
</feature>